<dbReference type="PANTHER" id="PTHR43531:SF14">
    <property type="entry name" value="METHYL-ACCEPTING CHEMOTAXIS PROTEIN I-RELATED"/>
    <property type="match status" value="1"/>
</dbReference>
<reference evidence="10 11" key="1">
    <citation type="submission" date="2019-12" db="EMBL/GenBank/DDBJ databases">
        <title>Novel species isolated from a subtropical stream in China.</title>
        <authorList>
            <person name="Lu H."/>
        </authorList>
    </citation>
    <scope>NUCLEOTIDE SEQUENCE [LARGE SCALE GENOMIC DNA]</scope>
    <source>
        <strain evidence="10 11">FT127W</strain>
    </source>
</reference>
<feature type="domain" description="HAMP" evidence="9">
    <location>
        <begin position="216"/>
        <end position="268"/>
    </location>
</feature>
<dbReference type="Pfam" id="PF00672">
    <property type="entry name" value="HAMP"/>
    <property type="match status" value="1"/>
</dbReference>
<dbReference type="EMBL" id="WWCU01000003">
    <property type="protein sequence ID" value="MYN06574.1"/>
    <property type="molecule type" value="Genomic_DNA"/>
</dbReference>
<dbReference type="SMART" id="SM00283">
    <property type="entry name" value="MA"/>
    <property type="match status" value="1"/>
</dbReference>
<dbReference type="SUPFAM" id="SSF58104">
    <property type="entry name" value="Methyl-accepting chemotaxis protein (MCP) signaling domain"/>
    <property type="match status" value="1"/>
</dbReference>
<dbReference type="GO" id="GO:0005886">
    <property type="term" value="C:plasma membrane"/>
    <property type="evidence" value="ECO:0007669"/>
    <property type="project" value="TreeGrafter"/>
</dbReference>
<dbReference type="AlphaFoldDB" id="A0A7X4H974"/>
<dbReference type="SUPFAM" id="SSF55785">
    <property type="entry name" value="PYP-like sensor domain (PAS domain)"/>
    <property type="match status" value="1"/>
</dbReference>
<evidence type="ECO:0000256" key="2">
    <source>
        <dbReference type="ARBA" id="ARBA00022481"/>
    </source>
</evidence>
<keyword evidence="6" id="KW-0812">Transmembrane</keyword>
<dbReference type="Proteomes" id="UP000450676">
    <property type="component" value="Unassembled WGS sequence"/>
</dbReference>
<proteinExistence type="inferred from homology"/>
<dbReference type="Gene3D" id="1.10.287.950">
    <property type="entry name" value="Methyl-accepting chemotaxis protein"/>
    <property type="match status" value="1"/>
</dbReference>
<evidence type="ECO:0000259" key="9">
    <source>
        <dbReference type="PROSITE" id="PS50885"/>
    </source>
</evidence>
<keyword evidence="6" id="KW-1133">Transmembrane helix</keyword>
<dbReference type="RefSeq" id="WP_161070959.1">
    <property type="nucleotide sequence ID" value="NZ_WWCU01000003.1"/>
</dbReference>
<dbReference type="CDD" id="cd11386">
    <property type="entry name" value="MCP_signal"/>
    <property type="match status" value="1"/>
</dbReference>
<dbReference type="InterPro" id="IPR051310">
    <property type="entry name" value="MCP_chemotaxis"/>
</dbReference>
<evidence type="ECO:0000256" key="6">
    <source>
        <dbReference type="SAM" id="Phobius"/>
    </source>
</evidence>
<evidence type="ECO:0000256" key="4">
    <source>
        <dbReference type="PROSITE-ProRule" id="PRU00284"/>
    </source>
</evidence>
<dbReference type="CDD" id="cd06225">
    <property type="entry name" value="HAMP"/>
    <property type="match status" value="1"/>
</dbReference>
<evidence type="ECO:0000259" key="7">
    <source>
        <dbReference type="PROSITE" id="PS50111"/>
    </source>
</evidence>
<comment type="caution">
    <text evidence="10">The sequence shown here is derived from an EMBL/GenBank/DDBJ whole genome shotgun (WGS) entry which is preliminary data.</text>
</comment>
<gene>
    <name evidence="10" type="ORF">GTP77_04415</name>
</gene>
<dbReference type="InterPro" id="IPR035965">
    <property type="entry name" value="PAS-like_dom_sf"/>
</dbReference>
<dbReference type="CDD" id="cd00130">
    <property type="entry name" value="PAS"/>
    <property type="match status" value="1"/>
</dbReference>
<feature type="region of interest" description="Disordered" evidence="5">
    <location>
        <begin position="535"/>
        <end position="554"/>
    </location>
</feature>
<feature type="domain" description="Methyl-accepting transducer" evidence="7">
    <location>
        <begin position="273"/>
        <end position="502"/>
    </location>
</feature>
<dbReference type="GO" id="GO:0006935">
    <property type="term" value="P:chemotaxis"/>
    <property type="evidence" value="ECO:0007669"/>
    <property type="project" value="TreeGrafter"/>
</dbReference>
<dbReference type="PROSITE" id="PS50885">
    <property type="entry name" value="HAMP"/>
    <property type="match status" value="1"/>
</dbReference>
<organism evidence="10 11">
    <name type="scientific">Pseudoduganella aquatica</name>
    <dbReference type="NCBI Taxonomy" id="2660641"/>
    <lineage>
        <taxon>Bacteria</taxon>
        <taxon>Pseudomonadati</taxon>
        <taxon>Pseudomonadota</taxon>
        <taxon>Betaproteobacteria</taxon>
        <taxon>Burkholderiales</taxon>
        <taxon>Oxalobacteraceae</taxon>
        <taxon>Telluria group</taxon>
        <taxon>Pseudoduganella</taxon>
    </lineage>
</organism>
<dbReference type="Gene3D" id="3.30.450.20">
    <property type="entry name" value="PAS domain"/>
    <property type="match status" value="1"/>
</dbReference>
<feature type="transmembrane region" description="Helical" evidence="6">
    <location>
        <begin position="169"/>
        <end position="189"/>
    </location>
</feature>
<dbReference type="PANTHER" id="PTHR43531">
    <property type="entry name" value="PROTEIN ICFG"/>
    <property type="match status" value="1"/>
</dbReference>
<comment type="subcellular location">
    <subcellularLocation>
        <location evidence="1">Membrane</location>
    </subcellularLocation>
</comment>
<dbReference type="Pfam" id="PF00015">
    <property type="entry name" value="MCPsignal"/>
    <property type="match status" value="1"/>
</dbReference>
<dbReference type="Pfam" id="PF08447">
    <property type="entry name" value="PAS_3"/>
    <property type="match status" value="1"/>
</dbReference>
<evidence type="ECO:0000256" key="1">
    <source>
        <dbReference type="ARBA" id="ARBA00004370"/>
    </source>
</evidence>
<dbReference type="NCBIfam" id="TIGR00229">
    <property type="entry name" value="sensory_box"/>
    <property type="match status" value="1"/>
</dbReference>
<name>A0A7X4H974_9BURK</name>
<dbReference type="GO" id="GO:0004888">
    <property type="term" value="F:transmembrane signaling receptor activity"/>
    <property type="evidence" value="ECO:0007669"/>
    <property type="project" value="TreeGrafter"/>
</dbReference>
<keyword evidence="4" id="KW-0807">Transducer</keyword>
<dbReference type="InterPro" id="IPR003660">
    <property type="entry name" value="HAMP_dom"/>
</dbReference>
<keyword evidence="6" id="KW-0472">Membrane</keyword>
<sequence>MRSTSQADARETVLEDGKPIVTTTDLKGGLTYANSTFIDASGYAGEELAGRAQNSLYHADMPPEVDADMWRTVLSGQPWRGLVKYARKDGGYFWCIANATPVIEKNKTTGFMSVCTKPKREQIQEAEQLYRTVRGGNPDGVRIVRGAAAPRGWRKVRNALRDITLSQRLALYFGVMLVLALAMAAHSWFPYRDSVQLLLAILMIGVAGYGWRNLHGAVVAPIQASIHATRILAGGDLTTRMAVDRHDEIGQLQAFIRQLNLNLASILVDIRGNFALTRSTTTQVRSANADLSARTEAQASNLEQTSAHMGQITGTVSQTADNVTTASGVASEATALAERTGVAVAQVVTAMNDISASSRQIVDIISLIDGIAFQTNILSLNAAVEAARAGESGRGFAVVASEVRNLAQRSAAAAKDIKALIDASAGKIAAGAGMASTAGQDMDAVIAAIGQVAAIMGEISGSTREQTNGVSQVKDAIMQLDEVTRQNAQMVEEASHATGVLDLQAQAVAKALEVFKLPPQAGAKDKAQVSLVHSAPRKAPSAQGRGVAVQARRA</sequence>
<keyword evidence="2" id="KW-0488">Methylation</keyword>
<dbReference type="FunFam" id="1.10.287.950:FF:000001">
    <property type="entry name" value="Methyl-accepting chemotaxis sensory transducer"/>
    <property type="match status" value="1"/>
</dbReference>
<feature type="domain" description="PAS" evidence="8">
    <location>
        <begin position="6"/>
        <end position="77"/>
    </location>
</feature>
<evidence type="ECO:0000256" key="5">
    <source>
        <dbReference type="SAM" id="MobiDB-lite"/>
    </source>
</evidence>
<protein>
    <submittedName>
        <fullName evidence="10">PAS domain S-box protein</fullName>
    </submittedName>
</protein>
<evidence type="ECO:0000259" key="8">
    <source>
        <dbReference type="PROSITE" id="PS50112"/>
    </source>
</evidence>
<dbReference type="InterPro" id="IPR004089">
    <property type="entry name" value="MCPsignal_dom"/>
</dbReference>
<evidence type="ECO:0000313" key="11">
    <source>
        <dbReference type="Proteomes" id="UP000450676"/>
    </source>
</evidence>
<evidence type="ECO:0000256" key="3">
    <source>
        <dbReference type="ARBA" id="ARBA00029447"/>
    </source>
</evidence>
<dbReference type="InterPro" id="IPR013655">
    <property type="entry name" value="PAS_fold_3"/>
</dbReference>
<accession>A0A7X4H974</accession>
<keyword evidence="11" id="KW-1185">Reference proteome</keyword>
<evidence type="ECO:0000313" key="10">
    <source>
        <dbReference type="EMBL" id="MYN06574.1"/>
    </source>
</evidence>
<dbReference type="PROSITE" id="PS50111">
    <property type="entry name" value="CHEMOTAXIS_TRANSDUC_2"/>
    <property type="match status" value="1"/>
</dbReference>
<dbReference type="GO" id="GO:0007165">
    <property type="term" value="P:signal transduction"/>
    <property type="evidence" value="ECO:0007669"/>
    <property type="project" value="UniProtKB-KW"/>
</dbReference>
<dbReference type="InterPro" id="IPR000014">
    <property type="entry name" value="PAS"/>
</dbReference>
<dbReference type="PROSITE" id="PS50112">
    <property type="entry name" value="PAS"/>
    <property type="match status" value="1"/>
</dbReference>
<comment type="similarity">
    <text evidence="3">Belongs to the methyl-accepting chemotaxis (MCP) protein family.</text>
</comment>